<name>A0A917C5R8_9BACL</name>
<dbReference type="Proteomes" id="UP000637643">
    <property type="component" value="Unassembled WGS sequence"/>
</dbReference>
<evidence type="ECO:0000313" key="2">
    <source>
        <dbReference type="Proteomes" id="UP000637643"/>
    </source>
</evidence>
<keyword evidence="2" id="KW-1185">Reference proteome</keyword>
<evidence type="ECO:0000313" key="1">
    <source>
        <dbReference type="EMBL" id="GGF71420.1"/>
    </source>
</evidence>
<protein>
    <submittedName>
        <fullName evidence="1">Uncharacterized protein</fullName>
    </submittedName>
</protein>
<gene>
    <name evidence="1" type="ORF">GCM10010912_15720</name>
</gene>
<reference evidence="1" key="1">
    <citation type="journal article" date="2014" name="Int. J. Syst. Evol. Microbiol.">
        <title>Complete genome sequence of Corynebacterium casei LMG S-19264T (=DSM 44701T), isolated from a smear-ripened cheese.</title>
        <authorList>
            <consortium name="US DOE Joint Genome Institute (JGI-PGF)"/>
            <person name="Walter F."/>
            <person name="Albersmeier A."/>
            <person name="Kalinowski J."/>
            <person name="Ruckert C."/>
        </authorList>
    </citation>
    <scope>NUCLEOTIDE SEQUENCE</scope>
    <source>
        <strain evidence="1">CGMCC 1.16134</strain>
    </source>
</reference>
<dbReference type="EMBL" id="BMKR01000005">
    <property type="protein sequence ID" value="GGF71420.1"/>
    <property type="molecule type" value="Genomic_DNA"/>
</dbReference>
<sequence>MKGPIRMNDLKIQSLGGNGAHEQEESVIRVEVEWDGKKEEFDLQVRK</sequence>
<accession>A0A917C5R8</accession>
<proteinExistence type="predicted"/>
<organism evidence="1 2">
    <name type="scientific">Paenibacillus albidus</name>
    <dbReference type="NCBI Taxonomy" id="2041023"/>
    <lineage>
        <taxon>Bacteria</taxon>
        <taxon>Bacillati</taxon>
        <taxon>Bacillota</taxon>
        <taxon>Bacilli</taxon>
        <taxon>Bacillales</taxon>
        <taxon>Paenibacillaceae</taxon>
        <taxon>Paenibacillus</taxon>
    </lineage>
</organism>
<dbReference type="RefSeq" id="WP_189023599.1">
    <property type="nucleotide sequence ID" value="NZ_BMKR01000005.1"/>
</dbReference>
<comment type="caution">
    <text evidence="1">The sequence shown here is derived from an EMBL/GenBank/DDBJ whole genome shotgun (WGS) entry which is preliminary data.</text>
</comment>
<dbReference type="AlphaFoldDB" id="A0A917C5R8"/>
<reference evidence="1" key="2">
    <citation type="submission" date="2020-09" db="EMBL/GenBank/DDBJ databases">
        <authorList>
            <person name="Sun Q."/>
            <person name="Zhou Y."/>
        </authorList>
    </citation>
    <scope>NUCLEOTIDE SEQUENCE</scope>
    <source>
        <strain evidence="1">CGMCC 1.16134</strain>
    </source>
</reference>